<keyword evidence="2" id="KW-1133">Transmembrane helix</keyword>
<name>A0AAV3Z6R4_9GAST</name>
<gene>
    <name evidence="4" type="ORF">PoB_001809600</name>
</gene>
<dbReference type="GO" id="GO:0006811">
    <property type="term" value="P:monoatomic ion transport"/>
    <property type="evidence" value="ECO:0007669"/>
    <property type="project" value="InterPro"/>
</dbReference>
<keyword evidence="5" id="KW-1185">Reference proteome</keyword>
<evidence type="ECO:0000313" key="5">
    <source>
        <dbReference type="Proteomes" id="UP000735302"/>
    </source>
</evidence>
<feature type="compositionally biased region" description="Basic and acidic residues" evidence="1">
    <location>
        <begin position="72"/>
        <end position="81"/>
    </location>
</feature>
<sequence>MLMGITCICVIMTVVILRLYHKPETEPLGPKTKTAIQFLGRITFMKVSSASNVVTPALQEDKFIKRLQQNDSVKEIGENKRKPSNSSDEIPMEPPKQVMTWQEVSQLLDWFLFLFTSFLSLIVTVVFMFQLLVQSKGQPSLGVEDIFSTDLWRNGTAF</sequence>
<dbReference type="Proteomes" id="UP000735302">
    <property type="component" value="Unassembled WGS sequence"/>
</dbReference>
<keyword evidence="3" id="KW-0732">Signal</keyword>
<feature type="chain" id="PRO_5043898655" description="Neurotransmitter-gated ion-channel transmembrane domain-containing protein" evidence="3">
    <location>
        <begin position="18"/>
        <end position="158"/>
    </location>
</feature>
<comment type="caution">
    <text evidence="4">The sequence shown here is derived from an EMBL/GenBank/DDBJ whole genome shotgun (WGS) entry which is preliminary data.</text>
</comment>
<keyword evidence="2" id="KW-0812">Transmembrane</keyword>
<organism evidence="4 5">
    <name type="scientific">Plakobranchus ocellatus</name>
    <dbReference type="NCBI Taxonomy" id="259542"/>
    <lineage>
        <taxon>Eukaryota</taxon>
        <taxon>Metazoa</taxon>
        <taxon>Spiralia</taxon>
        <taxon>Lophotrochozoa</taxon>
        <taxon>Mollusca</taxon>
        <taxon>Gastropoda</taxon>
        <taxon>Heterobranchia</taxon>
        <taxon>Euthyneura</taxon>
        <taxon>Panpulmonata</taxon>
        <taxon>Sacoglossa</taxon>
        <taxon>Placobranchoidea</taxon>
        <taxon>Plakobranchidae</taxon>
        <taxon>Plakobranchus</taxon>
    </lineage>
</organism>
<feature type="region of interest" description="Disordered" evidence="1">
    <location>
        <begin position="70"/>
        <end position="92"/>
    </location>
</feature>
<evidence type="ECO:0000256" key="2">
    <source>
        <dbReference type="SAM" id="Phobius"/>
    </source>
</evidence>
<feature type="transmembrane region" description="Helical" evidence="2">
    <location>
        <begin position="110"/>
        <end position="133"/>
    </location>
</feature>
<evidence type="ECO:0000256" key="1">
    <source>
        <dbReference type="SAM" id="MobiDB-lite"/>
    </source>
</evidence>
<reference evidence="4 5" key="1">
    <citation type="journal article" date="2021" name="Elife">
        <title>Chloroplast acquisition without the gene transfer in kleptoplastic sea slugs, Plakobranchus ocellatus.</title>
        <authorList>
            <person name="Maeda T."/>
            <person name="Takahashi S."/>
            <person name="Yoshida T."/>
            <person name="Shimamura S."/>
            <person name="Takaki Y."/>
            <person name="Nagai Y."/>
            <person name="Toyoda A."/>
            <person name="Suzuki Y."/>
            <person name="Arimoto A."/>
            <person name="Ishii H."/>
            <person name="Satoh N."/>
            <person name="Nishiyama T."/>
            <person name="Hasebe M."/>
            <person name="Maruyama T."/>
            <person name="Minagawa J."/>
            <person name="Obokata J."/>
            <person name="Shigenobu S."/>
        </authorList>
    </citation>
    <scope>NUCLEOTIDE SEQUENCE [LARGE SCALE GENOMIC DNA]</scope>
</reference>
<feature type="signal peptide" evidence="3">
    <location>
        <begin position="1"/>
        <end position="17"/>
    </location>
</feature>
<keyword evidence="2" id="KW-0472">Membrane</keyword>
<dbReference type="AlphaFoldDB" id="A0AAV3Z6R4"/>
<protein>
    <recommendedName>
        <fullName evidence="6">Neurotransmitter-gated ion-channel transmembrane domain-containing protein</fullName>
    </recommendedName>
</protein>
<dbReference type="EMBL" id="BLXT01002155">
    <property type="protein sequence ID" value="GFN91590.1"/>
    <property type="molecule type" value="Genomic_DNA"/>
</dbReference>
<dbReference type="GO" id="GO:0016020">
    <property type="term" value="C:membrane"/>
    <property type="evidence" value="ECO:0007669"/>
    <property type="project" value="InterPro"/>
</dbReference>
<proteinExistence type="predicted"/>
<accession>A0AAV3Z6R4</accession>
<evidence type="ECO:0008006" key="6">
    <source>
        <dbReference type="Google" id="ProtNLM"/>
    </source>
</evidence>
<dbReference type="InterPro" id="IPR036719">
    <property type="entry name" value="Neuro-gated_channel_TM_sf"/>
</dbReference>
<dbReference type="SUPFAM" id="SSF90112">
    <property type="entry name" value="Neurotransmitter-gated ion-channel transmembrane pore"/>
    <property type="match status" value="1"/>
</dbReference>
<evidence type="ECO:0000256" key="3">
    <source>
        <dbReference type="SAM" id="SignalP"/>
    </source>
</evidence>
<evidence type="ECO:0000313" key="4">
    <source>
        <dbReference type="EMBL" id="GFN91590.1"/>
    </source>
</evidence>